<dbReference type="Pfam" id="PF01547">
    <property type="entry name" value="SBP_bac_1"/>
    <property type="match status" value="1"/>
</dbReference>
<feature type="region of interest" description="Disordered" evidence="4">
    <location>
        <begin position="25"/>
        <end position="54"/>
    </location>
</feature>
<evidence type="ECO:0000256" key="4">
    <source>
        <dbReference type="SAM" id="MobiDB-lite"/>
    </source>
</evidence>
<dbReference type="PANTHER" id="PTHR30061:SF50">
    <property type="entry name" value="MALTOSE_MALTODEXTRIN-BINDING PERIPLASMIC PROTEIN"/>
    <property type="match status" value="1"/>
</dbReference>
<evidence type="ECO:0000313" key="7">
    <source>
        <dbReference type="Proteomes" id="UP001596108"/>
    </source>
</evidence>
<evidence type="ECO:0000256" key="3">
    <source>
        <dbReference type="ARBA" id="ARBA00022729"/>
    </source>
</evidence>
<keyword evidence="7" id="KW-1185">Reference proteome</keyword>
<protein>
    <submittedName>
        <fullName evidence="6">ABC transporter substrate-binding protein</fullName>
    </submittedName>
</protein>
<dbReference type="PROSITE" id="PS51257">
    <property type="entry name" value="PROKAR_LIPOPROTEIN"/>
    <property type="match status" value="1"/>
</dbReference>
<dbReference type="Proteomes" id="UP001596108">
    <property type="component" value="Unassembled WGS sequence"/>
</dbReference>
<evidence type="ECO:0000256" key="1">
    <source>
        <dbReference type="ARBA" id="ARBA00008520"/>
    </source>
</evidence>
<dbReference type="Gene3D" id="3.40.190.10">
    <property type="entry name" value="Periplasmic binding protein-like II"/>
    <property type="match status" value="2"/>
</dbReference>
<dbReference type="RefSeq" id="WP_378111600.1">
    <property type="nucleotide sequence ID" value="NZ_JBHSNC010000027.1"/>
</dbReference>
<evidence type="ECO:0000256" key="5">
    <source>
        <dbReference type="SAM" id="SignalP"/>
    </source>
</evidence>
<name>A0ABW0QZ43_9BACL</name>
<evidence type="ECO:0000256" key="2">
    <source>
        <dbReference type="ARBA" id="ARBA00022448"/>
    </source>
</evidence>
<reference evidence="7" key="1">
    <citation type="journal article" date="2019" name="Int. J. Syst. Evol. Microbiol.">
        <title>The Global Catalogue of Microorganisms (GCM) 10K type strain sequencing project: providing services to taxonomists for standard genome sequencing and annotation.</title>
        <authorList>
            <consortium name="The Broad Institute Genomics Platform"/>
            <consortium name="The Broad Institute Genome Sequencing Center for Infectious Disease"/>
            <person name="Wu L."/>
            <person name="Ma J."/>
        </authorList>
    </citation>
    <scope>NUCLEOTIDE SEQUENCE [LARGE SCALE GENOMIC DNA]</scope>
    <source>
        <strain evidence="7">CGMCC 1.18578</strain>
    </source>
</reference>
<organism evidence="6 7">
    <name type="scientific">Cohnella yongneupensis</name>
    <dbReference type="NCBI Taxonomy" id="425006"/>
    <lineage>
        <taxon>Bacteria</taxon>
        <taxon>Bacillati</taxon>
        <taxon>Bacillota</taxon>
        <taxon>Bacilli</taxon>
        <taxon>Bacillales</taxon>
        <taxon>Paenibacillaceae</taxon>
        <taxon>Cohnella</taxon>
    </lineage>
</organism>
<comment type="caution">
    <text evidence="6">The sequence shown here is derived from an EMBL/GenBank/DDBJ whole genome shotgun (WGS) entry which is preliminary data.</text>
</comment>
<keyword evidence="2" id="KW-0813">Transport</keyword>
<dbReference type="EMBL" id="JBHSNC010000027">
    <property type="protein sequence ID" value="MFC5529703.1"/>
    <property type="molecule type" value="Genomic_DNA"/>
</dbReference>
<feature type="chain" id="PRO_5046792556" evidence="5">
    <location>
        <begin position="20"/>
        <end position="448"/>
    </location>
</feature>
<proteinExistence type="inferred from homology"/>
<comment type="similarity">
    <text evidence="1">Belongs to the bacterial solute-binding protein 1 family.</text>
</comment>
<gene>
    <name evidence="6" type="ORF">ACFPQ4_09600</name>
</gene>
<dbReference type="InterPro" id="IPR006059">
    <property type="entry name" value="SBP"/>
</dbReference>
<keyword evidence="3 5" id="KW-0732">Signal</keyword>
<accession>A0ABW0QZ43</accession>
<dbReference type="SUPFAM" id="SSF53850">
    <property type="entry name" value="Periplasmic binding protein-like II"/>
    <property type="match status" value="1"/>
</dbReference>
<sequence length="448" mass="48382">MKKALNLGVALLMTTAILAACSNNDSNNEASSSAPASTDAASPPASPSSSAPASQAEAKEVELNVFIGAPRFKDQFDKYFEKFKAKELADKNIDVTINLEMPAPEQAKDVLKARLASGDAPDVFDLHATQDIPSYYKAGYLTDLSDQPFVGKLYDGVKQTVTLDGKVLAVPMESLSWGYLYNKKMFADNGITPPQTLDEMKAVVDKLNAAKVTPFLLAYQESWVPQLMTALSIGGLVSSEHPDWIAKMSKGEASYADISGIFDIIDLINANGSAKPFEVGSGQGSTDFANGKAAMWIQGPWMAESILKAKPDFEFGVAPLPVSNNPAGTMINLATSTSLAVSSSSKNPEVAKDLVNFILDDKESSALFEELKFNPIATVHSYETFPWIEEATSYVSQGKAYLDLQMPPGVTDEQAKLLQSYYTKDVSKDEFIKTMDQTWAKAIKVAGQ</sequence>
<evidence type="ECO:0000313" key="6">
    <source>
        <dbReference type="EMBL" id="MFC5529703.1"/>
    </source>
</evidence>
<dbReference type="PANTHER" id="PTHR30061">
    <property type="entry name" value="MALTOSE-BINDING PERIPLASMIC PROTEIN"/>
    <property type="match status" value="1"/>
</dbReference>
<feature type="signal peptide" evidence="5">
    <location>
        <begin position="1"/>
        <end position="19"/>
    </location>
</feature>